<keyword evidence="9" id="KW-1185">Reference proteome</keyword>
<dbReference type="Proteomes" id="UP000317382">
    <property type="component" value="Genome"/>
</dbReference>
<evidence type="ECO:0000313" key="5">
    <source>
        <dbReference type="EMBL" id="ASU50553.1"/>
    </source>
</evidence>
<evidence type="ECO:0000313" key="3">
    <source>
        <dbReference type="EMBL" id="ASU50499.1"/>
    </source>
</evidence>
<dbReference type="RefSeq" id="YP_009414577.1">
    <property type="nucleotide sequence ID" value="NC_035619.1"/>
</dbReference>
<reference evidence="2" key="2">
    <citation type="submission" date="2017-01" db="EMBL/GenBank/DDBJ databases">
        <authorList>
            <person name="Mah S.A."/>
            <person name="Swanson W.J."/>
            <person name="Moy G.W."/>
            <person name="Vacquier V.D."/>
        </authorList>
    </citation>
    <scope>NUCLEOTIDE SEQUENCE</scope>
    <source>
        <strain evidence="2">Ad02_MD</strain>
        <strain evidence="3">Ad06_WTD</strain>
        <strain evidence="4">Ad10_Aa</strain>
        <strain evidence="5">Ad13_Elk</strain>
        <strain evidence="6">Ad16_Elk</strain>
        <strain evidence="7">Ad99_Aa</strain>
    </source>
</reference>
<evidence type="ECO:0000313" key="2">
    <source>
        <dbReference type="EMBL" id="ASU50472.1"/>
    </source>
</evidence>
<dbReference type="EMBL" id="KY468407">
    <property type="protein sequence ID" value="ASU50607.1"/>
    <property type="molecule type" value="Genomic_DNA"/>
</dbReference>
<organism evidence="2">
    <name type="scientific">Odocoileus adenovirus 1</name>
    <dbReference type="NCBI Taxonomy" id="78522"/>
    <lineage>
        <taxon>Viruses</taxon>
        <taxon>Varidnaviria</taxon>
        <taxon>Bamfordvirae</taxon>
        <taxon>Preplasmiviricota</taxon>
        <taxon>Polisuviricotina</taxon>
        <taxon>Pharingeaviricetes</taxon>
        <taxon>Rowavirales</taxon>
        <taxon>Adenoviridae</taxon>
        <taxon>Barthadenovirus</taxon>
        <taxon>Barthadenovirus cervi</taxon>
        <taxon>Deer atadenovirus A</taxon>
    </lineage>
</organism>
<dbReference type="GeneID" id="33900164"/>
<proteinExistence type="predicted"/>
<feature type="region of interest" description="Disordered" evidence="1">
    <location>
        <begin position="13"/>
        <end position="33"/>
    </location>
</feature>
<feature type="compositionally biased region" description="Polar residues" evidence="1">
    <location>
        <begin position="22"/>
        <end position="33"/>
    </location>
</feature>
<dbReference type="EMBL" id="KY468402">
    <property type="protein sequence ID" value="ASU50472.1"/>
    <property type="molecule type" value="Genomic_DNA"/>
</dbReference>
<protein>
    <submittedName>
        <fullName evidence="2">52K</fullName>
    </submittedName>
</protein>
<evidence type="ECO:0000256" key="1">
    <source>
        <dbReference type="SAM" id="MobiDB-lite"/>
    </source>
</evidence>
<reference evidence="2 9" key="1">
    <citation type="journal article" date="2017" name="J. Gen. Virol.">
        <title>Whole-genome sequences of Odocoileus hemionus deer adenovirus isolates from deer, moose and elk are highly conserved and support a new species in the genus Atadenovirus.</title>
        <authorList>
            <person name="Miller M.M."/>
            <person name="Cornish T.E."/>
            <person name="Creekmore T.E."/>
            <person name="Fox K."/>
            <person name="Laegreid W."/>
            <person name="McKenna J."/>
            <person name="Vasquez M."/>
            <person name="Woods L.W."/>
        </authorList>
    </citation>
    <scope>NUCLEOTIDE SEQUENCE [LARGE SCALE GENOMIC DNA]</scope>
    <source>
        <strain evidence="2">Ad02_MD</strain>
        <strain evidence="3">Ad06_WTD</strain>
        <strain evidence="4">Ad10_Aa</strain>
        <strain evidence="5">Ad13_Elk</strain>
        <strain evidence="6">Ad16_Elk</strain>
        <strain evidence="7">Ad99_Aa</strain>
        <strain evidence="8">CA_AdV_Ohc 98-6943</strain>
    </source>
</reference>
<dbReference type="InterPro" id="IPR004292">
    <property type="entry name" value="L1-like"/>
</dbReference>
<dbReference type="EMBL" id="KY468403">
    <property type="protein sequence ID" value="ASU50499.1"/>
    <property type="molecule type" value="Genomic_DNA"/>
</dbReference>
<evidence type="ECO:0000313" key="6">
    <source>
        <dbReference type="EMBL" id="ASU50580.1"/>
    </source>
</evidence>
<dbReference type="KEGG" id="vg:33900164"/>
<dbReference type="EMBL" id="KY468405">
    <property type="protein sequence ID" value="ASU50553.1"/>
    <property type="molecule type" value="Genomic_DNA"/>
</dbReference>
<dbReference type="EMBL" id="KY468406">
    <property type="protein sequence ID" value="ASU50580.1"/>
    <property type="molecule type" value="Genomic_DNA"/>
</dbReference>
<sequence length="337" mass="38537">MQMHPILQNFRSSLDSSEHDNNSPGSVNNADSEVNQNAINVGIASINDEEASLRRNQRDDRLPKAKIPITDIFHDEEPKMAEERDLMYNASKYIKIDTQKKLNPESFKPDFPSSNAAARHIEAAELYRNGCHTRDLEKWTYDTFISHVKQLICRPNISLGLTYLDDFIQTYIELNNHSELMYQLIAILNHITEPTLKRLISNIAQKDKKGALTQQWLIDLITCLYLIFRDEQTVSEKLSALLTVSNHLALYFAKKASGGFYPTADKLAKTHIYFKRIILALLVLADNISAYKVNTASHRTLKRSKITLEPSDESYMFSLKGALEAPESDEEEEWTNQ</sequence>
<dbReference type="EMBL" id="KY748210">
    <property type="protein sequence ID" value="ASU50637.1"/>
    <property type="molecule type" value="Genomic_DNA"/>
</dbReference>
<dbReference type="Proteomes" id="UP000317884">
    <property type="component" value="Genome"/>
</dbReference>
<dbReference type="EMBL" id="KY468404">
    <property type="protein sequence ID" value="ASU50526.1"/>
    <property type="molecule type" value="Genomic_DNA"/>
</dbReference>
<dbReference type="Proteomes" id="UP000315832">
    <property type="component" value="Segment"/>
</dbReference>
<dbReference type="Pfam" id="PF03052">
    <property type="entry name" value="Adeno_52K"/>
    <property type="match status" value="1"/>
</dbReference>
<dbReference type="Proteomes" id="UP000218501">
    <property type="component" value="Segment"/>
</dbReference>
<dbReference type="Proteomes" id="UP000317920">
    <property type="component" value="Segment"/>
</dbReference>
<evidence type="ECO:0000313" key="4">
    <source>
        <dbReference type="EMBL" id="ASU50526.1"/>
    </source>
</evidence>
<evidence type="ECO:0000313" key="8">
    <source>
        <dbReference type="EMBL" id="ASU50637.1"/>
    </source>
</evidence>
<dbReference type="Proteomes" id="UP000318921">
    <property type="component" value="Segment"/>
</dbReference>
<dbReference type="Proteomes" id="UP000318427">
    <property type="component" value="Segment"/>
</dbReference>
<accession>A0A223PYR1</accession>
<dbReference type="OrthoDB" id="7371at10239"/>
<evidence type="ECO:0000313" key="7">
    <source>
        <dbReference type="EMBL" id="ASU50607.1"/>
    </source>
</evidence>
<evidence type="ECO:0000313" key="9">
    <source>
        <dbReference type="Proteomes" id="UP000218501"/>
    </source>
</evidence>
<name>A0A223PYR1_9ADEN</name>